<dbReference type="EMBL" id="AVPF01000023">
    <property type="protein sequence ID" value="KGX87671.1"/>
    <property type="molecule type" value="Genomic_DNA"/>
</dbReference>
<keyword evidence="1" id="KW-0812">Transmembrane</keyword>
<organism evidence="2 3">
    <name type="scientific">Pontibacillus marinus BH030004 = DSM 16465</name>
    <dbReference type="NCBI Taxonomy" id="1385511"/>
    <lineage>
        <taxon>Bacteria</taxon>
        <taxon>Bacillati</taxon>
        <taxon>Bacillota</taxon>
        <taxon>Bacilli</taxon>
        <taxon>Bacillales</taxon>
        <taxon>Bacillaceae</taxon>
        <taxon>Pontibacillus</taxon>
    </lineage>
</organism>
<accession>A0A0A5G3H7</accession>
<dbReference type="STRING" id="1385511.GCA_000425225_02124"/>
<comment type="caution">
    <text evidence="2">The sequence shown here is derived from an EMBL/GenBank/DDBJ whole genome shotgun (WGS) entry which is preliminary data.</text>
</comment>
<feature type="transmembrane region" description="Helical" evidence="1">
    <location>
        <begin position="6"/>
        <end position="23"/>
    </location>
</feature>
<dbReference type="OrthoDB" id="2474144at2"/>
<name>A0A0A5G3H7_9BACI</name>
<sequence length="170" mass="19080">MLKKMGIFIVVIMILVVGVLVYLKINPPLDIRGLGSNAEQSGNITSYKGNPFVIVAQPENNGFVNIRLKEVLVNSYKEPLKAELGVGRSNHMIMVKQALGNIGEDEKISFNEISEYPISPLTKVQNEQVDSDTIKHYGIAVFHDKKINNLIIKYSYFGIPFENEIELNED</sequence>
<reference evidence="2 3" key="1">
    <citation type="submission" date="2013-08" db="EMBL/GenBank/DDBJ databases">
        <authorList>
            <person name="Huang J."/>
            <person name="Wang G."/>
        </authorList>
    </citation>
    <scope>NUCLEOTIDE SEQUENCE [LARGE SCALE GENOMIC DNA]</scope>
    <source>
        <strain evidence="2 3">BH030004</strain>
    </source>
</reference>
<evidence type="ECO:0000256" key="1">
    <source>
        <dbReference type="SAM" id="Phobius"/>
    </source>
</evidence>
<proteinExistence type="predicted"/>
<protein>
    <submittedName>
        <fullName evidence="2">Uncharacterized protein</fullName>
    </submittedName>
</protein>
<dbReference type="Proteomes" id="UP000030403">
    <property type="component" value="Unassembled WGS sequence"/>
</dbReference>
<evidence type="ECO:0000313" key="3">
    <source>
        <dbReference type="Proteomes" id="UP000030403"/>
    </source>
</evidence>
<keyword evidence="1" id="KW-1133">Transmembrane helix</keyword>
<keyword evidence="3" id="KW-1185">Reference proteome</keyword>
<keyword evidence="1" id="KW-0472">Membrane</keyword>
<evidence type="ECO:0000313" key="2">
    <source>
        <dbReference type="EMBL" id="KGX87671.1"/>
    </source>
</evidence>
<dbReference type="RefSeq" id="WP_027446127.1">
    <property type="nucleotide sequence ID" value="NZ_AULJ01000020.1"/>
</dbReference>
<dbReference type="AlphaFoldDB" id="A0A0A5G3H7"/>
<gene>
    <name evidence="2" type="ORF">N783_09645</name>
</gene>